<dbReference type="GO" id="GO:0045271">
    <property type="term" value="C:respiratory chain complex I"/>
    <property type="evidence" value="ECO:0007669"/>
    <property type="project" value="UniProtKB-UniRule"/>
</dbReference>
<evidence type="ECO:0000256" key="2">
    <source>
        <dbReference type="ARBA" id="ARBA00007312"/>
    </source>
</evidence>
<evidence type="ECO:0000256" key="8">
    <source>
        <dbReference type="ARBA" id="ARBA00022989"/>
    </source>
</evidence>
<dbReference type="OrthoDB" id="3308at2759"/>
<evidence type="ECO:0000256" key="4">
    <source>
        <dbReference type="ARBA" id="ARBA00022660"/>
    </source>
</evidence>
<organism evidence="12 13">
    <name type="scientific">Malassezia globosa (strain ATCC MYA-4612 / CBS 7966)</name>
    <name type="common">Dandruff-associated fungus</name>
    <dbReference type="NCBI Taxonomy" id="425265"/>
    <lineage>
        <taxon>Eukaryota</taxon>
        <taxon>Fungi</taxon>
        <taxon>Dikarya</taxon>
        <taxon>Basidiomycota</taxon>
        <taxon>Ustilaginomycotina</taxon>
        <taxon>Malasseziomycetes</taxon>
        <taxon>Malasseziales</taxon>
        <taxon>Malasseziaceae</taxon>
        <taxon>Malassezia</taxon>
    </lineage>
</organism>
<evidence type="ECO:0000256" key="3">
    <source>
        <dbReference type="ARBA" id="ARBA00022448"/>
    </source>
</evidence>
<comment type="caution">
    <text evidence="12">The sequence shown here is derived from an EMBL/GenBank/DDBJ whole genome shotgun (WGS) entry which is preliminary data.</text>
</comment>
<dbReference type="EMBL" id="AAYY01000010">
    <property type="protein sequence ID" value="EDP42764.1"/>
    <property type="molecule type" value="Genomic_DNA"/>
</dbReference>
<dbReference type="GO" id="GO:0005743">
    <property type="term" value="C:mitochondrial inner membrane"/>
    <property type="evidence" value="ECO:0007669"/>
    <property type="project" value="UniProtKB-SubCell"/>
</dbReference>
<evidence type="ECO:0000256" key="5">
    <source>
        <dbReference type="ARBA" id="ARBA00022692"/>
    </source>
</evidence>
<keyword evidence="5" id="KW-0812">Transmembrane</keyword>
<keyword evidence="10" id="KW-0472">Membrane</keyword>
<evidence type="ECO:0000256" key="1">
    <source>
        <dbReference type="ARBA" id="ARBA00004298"/>
    </source>
</evidence>
<keyword evidence="9 11" id="KW-0496">Mitochondrion</keyword>
<evidence type="ECO:0000313" key="13">
    <source>
        <dbReference type="Proteomes" id="UP000008837"/>
    </source>
</evidence>
<dbReference type="InParanoid" id="A8Q6H0"/>
<evidence type="ECO:0000256" key="11">
    <source>
        <dbReference type="RuleBase" id="RU368034"/>
    </source>
</evidence>
<comment type="similarity">
    <text evidence="2 11">Belongs to the complex I NDUFA13 subunit family.</text>
</comment>
<accession>A8Q6H0</accession>
<dbReference type="AlphaFoldDB" id="A8Q6H0"/>
<dbReference type="STRING" id="425265.A8Q6H0"/>
<name>A8Q6H0_MALGO</name>
<evidence type="ECO:0000256" key="6">
    <source>
        <dbReference type="ARBA" id="ARBA00022792"/>
    </source>
</evidence>
<keyword evidence="7 11" id="KW-0249">Electron transport</keyword>
<dbReference type="VEuPathDB" id="FungiDB:MGL_2964"/>
<dbReference type="Proteomes" id="UP000008837">
    <property type="component" value="Unassembled WGS sequence"/>
</dbReference>
<dbReference type="PANTHER" id="PTHR12966">
    <property type="entry name" value="NADH DEHYDROGENASE UBIQUINONE 1 ALPHA SUBCOMPLEX SUBUNIT 13"/>
    <property type="match status" value="1"/>
</dbReference>
<evidence type="ECO:0000256" key="10">
    <source>
        <dbReference type="ARBA" id="ARBA00023136"/>
    </source>
</evidence>
<evidence type="ECO:0000256" key="9">
    <source>
        <dbReference type="ARBA" id="ARBA00023128"/>
    </source>
</evidence>
<keyword evidence="6 11" id="KW-0999">Mitochondrion inner membrane</keyword>
<protein>
    <recommendedName>
        <fullName evidence="11">NADH dehydrogenase [ubiquinone] 1 alpha subcomplex subunit 13</fullName>
    </recommendedName>
</protein>
<dbReference type="RefSeq" id="XP_001729978.1">
    <property type="nucleotide sequence ID" value="XM_001729926.1"/>
</dbReference>
<keyword evidence="13" id="KW-1185">Reference proteome</keyword>
<proteinExistence type="inferred from homology"/>
<comment type="subcellular location">
    <subcellularLocation>
        <location evidence="1 11">Mitochondrion inner membrane</location>
        <topology evidence="1 11">Single-pass membrane protein</topology>
        <orientation evidence="1 11">Matrix side</orientation>
    </subcellularLocation>
</comment>
<evidence type="ECO:0000256" key="7">
    <source>
        <dbReference type="ARBA" id="ARBA00022982"/>
    </source>
</evidence>
<dbReference type="Pfam" id="PF06212">
    <property type="entry name" value="GRIM-19"/>
    <property type="match status" value="1"/>
</dbReference>
<dbReference type="InterPro" id="IPR009346">
    <property type="entry name" value="GRIM-19"/>
</dbReference>
<keyword evidence="8" id="KW-1133">Transmembrane helix</keyword>
<dbReference type="PANTHER" id="PTHR12966:SF0">
    <property type="entry name" value="NADH DEHYDROGENASE [UBIQUINONE] 1 ALPHA SUBCOMPLEX SUBUNIT 13"/>
    <property type="match status" value="1"/>
</dbReference>
<gene>
    <name evidence="12" type="ORF">MGL_2964</name>
</gene>
<comment type="function">
    <text evidence="11">Complex I functions in the transfer of electrons from NADH to the respiratory chain. Accessory subunit of the mitochondrial membrane respiratory chain NADH dehydrogenase (Complex I), that is believed not to be involved in catalysis.</text>
</comment>
<evidence type="ECO:0000313" key="12">
    <source>
        <dbReference type="EMBL" id="EDP42764.1"/>
    </source>
</evidence>
<keyword evidence="4 11" id="KW-0679">Respiratory chain</keyword>
<sequence length="91" mass="10590">MLIFATIGISAFGFWRLGLGNAERRELARERAWSRIYLAPLLLAEADRDAFRRDRAALLREKLLMKDVPDWEAGKSVYNTKRYTPNNFVVM</sequence>
<reference evidence="12 13" key="1">
    <citation type="journal article" date="2007" name="Proc. Natl. Acad. Sci. U.S.A.">
        <title>Dandruff-associated Malassezia genomes reveal convergent and divergent virulence traits shared with plant and human fungal pathogens.</title>
        <authorList>
            <person name="Xu J."/>
            <person name="Saunders C.W."/>
            <person name="Hu P."/>
            <person name="Grant R.A."/>
            <person name="Boekhout T."/>
            <person name="Kuramae E.E."/>
            <person name="Kronstad J.W."/>
            <person name="Deangelis Y.M."/>
            <person name="Reeder N.L."/>
            <person name="Johnstone K.R."/>
            <person name="Leland M."/>
            <person name="Fieno A.M."/>
            <person name="Begley W.M."/>
            <person name="Sun Y."/>
            <person name="Lacey M.P."/>
            <person name="Chaudhary T."/>
            <person name="Keough T."/>
            <person name="Chu L."/>
            <person name="Sears R."/>
            <person name="Yuan B."/>
            <person name="Dawson T.L.Jr."/>
        </authorList>
    </citation>
    <scope>NUCLEOTIDE SEQUENCE [LARGE SCALE GENOMIC DNA]</scope>
    <source>
        <strain evidence="13">ATCC MYA-4612 / CBS 7966</strain>
    </source>
</reference>
<keyword evidence="3 11" id="KW-0813">Transport</keyword>
<dbReference type="GeneID" id="5854285"/>
<dbReference type="KEGG" id="mgl:MGL_2964"/>